<keyword evidence="5 7" id="KW-0505">Motor protein</keyword>
<keyword evidence="11" id="KW-1185">Reference proteome</keyword>
<sequence>MAEQESLEYGKGDFLLLDEITKDEFMKNLKLRFKKERIYTYIGEVLVSVNPYKTLNIFGNDKIQEYKMREMYERPPHIFALADAAYRTMKRRSEDTCIVISGESGAGKTEASKIIMKYIAAVTNVSKQSEVERLVTRVKDVLLKSNAVLESFGNARTNRNDNSSRFGKYMDIDFDFKGDPVGGHIFNYLLEKSRIVKQQEGERNFHAFYQLLHGAPKEVLSELYLDKKPEDYHFVNQGGVFELKTINDKTDYKVNCDAMKSVGFSSDETKTIWKIISAILHLGNLQFVDDEKDQASVVNSDEELNVLSYLLGSEPRLVEKALCYRVVAAAGSEVLDKGHHAKEASHGRDALAKAMYDRLFTWIVSKINDIIELRDIVSHGKCTVIGVLDIYGFEIFDSNSFEQLCINYCNEKLQQLFIELVLKQEQEEYRREGIQWEEIDYFNNKIICDLIEQNHKGVLSIMDEGCRNIGKVSDQMLLQTMDQKLGKHEHYRSRLTDPSDKSMEFHRDFCIKHYAGDVIYSVTGFLDKNKDNLYQDFKRLLYNSSHKILKEMWPEGKEDITKVTQRPATAGALFKNSMIALVEKLAVKKPFYVRCIKPNDVKSSSAFDEKRVGHQVDYLGLMENLRVRRAGFAFRMHYKRFLQRYKMIVKETWPNYKGVDKDGVAVIIDHNSFSSDVKYGRTKLFIRTPKTVFELEKIRAQVLPNLVLFLQKHWRGGLARMRARKLRAIYLIMDRFRKYSRRKFVFQLRDAYRNCKDLKDHGKSISPPTPLIASKEFAAHVETIFGRWWAFKVLSRIPHEEHDEVMLKAAAFDCLGGKRKNWALQTRWHGNYLAKSDENSQVDLFNRNVVNRFTTKGEMVLFSSYAKKVNVKTKVADRIVVVTTSSIIKLDNKYKVMKTISLEKVTGLSLSPGDDQLLVIHLQHNDLVICLFSQSKANRVSELMANLYLQIYQKFGKMVDVRVDSRVKCELGKKPFNLTIKNCSADSMVTFKKVGNNDLTLLWPTEKA</sequence>
<dbReference type="PANTHER" id="PTHR13140">
    <property type="entry name" value="MYOSIN"/>
    <property type="match status" value="1"/>
</dbReference>
<evidence type="ECO:0008006" key="12">
    <source>
        <dbReference type="Google" id="ProtNLM"/>
    </source>
</evidence>
<evidence type="ECO:0000259" key="8">
    <source>
        <dbReference type="PROSITE" id="PS51456"/>
    </source>
</evidence>
<keyword evidence="3 7" id="KW-0067">ATP-binding</keyword>
<dbReference type="PROSITE" id="PS50096">
    <property type="entry name" value="IQ"/>
    <property type="match status" value="1"/>
</dbReference>
<dbReference type="PANTHER" id="PTHR13140:SF713">
    <property type="entry name" value="UNCONVENTIONAL MYOSIN ID"/>
    <property type="match status" value="1"/>
</dbReference>
<feature type="domain" description="TH1" evidence="9">
    <location>
        <begin position="817"/>
        <end position="1005"/>
    </location>
</feature>
<dbReference type="Gene3D" id="1.20.5.4820">
    <property type="match status" value="1"/>
</dbReference>
<dbReference type="CDD" id="cd01378">
    <property type="entry name" value="MYSc_Myo1"/>
    <property type="match status" value="1"/>
</dbReference>
<evidence type="ECO:0000256" key="3">
    <source>
        <dbReference type="ARBA" id="ARBA00022840"/>
    </source>
</evidence>
<dbReference type="PROSITE" id="PS51456">
    <property type="entry name" value="MYOSIN_MOTOR"/>
    <property type="match status" value="1"/>
</dbReference>
<protein>
    <recommendedName>
        <fullName evidence="12">Myosin ID</fullName>
    </recommendedName>
</protein>
<organism evidence="10 11">
    <name type="scientific">Porites lobata</name>
    <dbReference type="NCBI Taxonomy" id="104759"/>
    <lineage>
        <taxon>Eukaryota</taxon>
        <taxon>Metazoa</taxon>
        <taxon>Cnidaria</taxon>
        <taxon>Anthozoa</taxon>
        <taxon>Hexacorallia</taxon>
        <taxon>Scleractinia</taxon>
        <taxon>Fungiina</taxon>
        <taxon>Poritidae</taxon>
        <taxon>Porites</taxon>
    </lineage>
</organism>
<comment type="similarity">
    <text evidence="1 7">Belongs to the TRAFAC class myosin-kinesin ATPase superfamily. Myosin family.</text>
</comment>
<dbReference type="Pfam" id="PF00063">
    <property type="entry name" value="Myosin_head"/>
    <property type="match status" value="1"/>
</dbReference>
<feature type="binding site" evidence="7">
    <location>
        <begin position="102"/>
        <end position="109"/>
    </location>
    <ligand>
        <name>ATP</name>
        <dbReference type="ChEBI" id="CHEBI:30616"/>
    </ligand>
</feature>
<gene>
    <name evidence="10" type="ORF">PLOB_00028237</name>
</gene>
<evidence type="ECO:0000259" key="9">
    <source>
        <dbReference type="PROSITE" id="PS51757"/>
    </source>
</evidence>
<dbReference type="Gene3D" id="1.20.58.530">
    <property type="match status" value="1"/>
</dbReference>
<dbReference type="InterPro" id="IPR001609">
    <property type="entry name" value="Myosin_head_motor_dom-like"/>
</dbReference>
<keyword evidence="2 7" id="KW-0547">Nucleotide-binding</keyword>
<dbReference type="SMART" id="SM00242">
    <property type="entry name" value="MYSc"/>
    <property type="match status" value="1"/>
</dbReference>
<dbReference type="InterPro" id="IPR036961">
    <property type="entry name" value="Kinesin_motor_dom_sf"/>
</dbReference>
<evidence type="ECO:0000256" key="1">
    <source>
        <dbReference type="ARBA" id="ARBA00008314"/>
    </source>
</evidence>
<keyword evidence="4 7" id="KW-0518">Myosin</keyword>
<dbReference type="InterPro" id="IPR027417">
    <property type="entry name" value="P-loop_NTPase"/>
</dbReference>
<dbReference type="PROSITE" id="PS51757">
    <property type="entry name" value="TH1"/>
    <property type="match status" value="1"/>
</dbReference>
<reference evidence="10 11" key="1">
    <citation type="submission" date="2022-05" db="EMBL/GenBank/DDBJ databases">
        <authorList>
            <consortium name="Genoscope - CEA"/>
            <person name="William W."/>
        </authorList>
    </citation>
    <scope>NUCLEOTIDE SEQUENCE [LARGE SCALE GENOMIC DNA]</scope>
</reference>
<dbReference type="InterPro" id="IPR036072">
    <property type="entry name" value="MYSc_Myo1"/>
</dbReference>
<dbReference type="EMBL" id="CALNXK010000035">
    <property type="protein sequence ID" value="CAH3120682.1"/>
    <property type="molecule type" value="Genomic_DNA"/>
</dbReference>
<dbReference type="Gene3D" id="3.40.850.10">
    <property type="entry name" value="Kinesin motor domain"/>
    <property type="match status" value="1"/>
</dbReference>
<dbReference type="InterPro" id="IPR010926">
    <property type="entry name" value="Myosin_TH1"/>
</dbReference>
<dbReference type="Gene3D" id="1.10.10.820">
    <property type="match status" value="1"/>
</dbReference>
<keyword evidence="6 7" id="KW-0009">Actin-binding</keyword>
<evidence type="ECO:0000256" key="5">
    <source>
        <dbReference type="ARBA" id="ARBA00023175"/>
    </source>
</evidence>
<evidence type="ECO:0000313" key="10">
    <source>
        <dbReference type="EMBL" id="CAH3120682.1"/>
    </source>
</evidence>
<dbReference type="PRINTS" id="PR00193">
    <property type="entry name" value="MYOSINHEAVY"/>
</dbReference>
<dbReference type="SUPFAM" id="SSF52540">
    <property type="entry name" value="P-loop containing nucleoside triphosphate hydrolases"/>
    <property type="match status" value="1"/>
</dbReference>
<dbReference type="Proteomes" id="UP001159405">
    <property type="component" value="Unassembled WGS sequence"/>
</dbReference>
<evidence type="ECO:0000256" key="6">
    <source>
        <dbReference type="ARBA" id="ARBA00023203"/>
    </source>
</evidence>
<proteinExistence type="inferred from homology"/>
<evidence type="ECO:0000256" key="2">
    <source>
        <dbReference type="ARBA" id="ARBA00022741"/>
    </source>
</evidence>
<accession>A0ABN8NSL1</accession>
<evidence type="ECO:0000256" key="7">
    <source>
        <dbReference type="PROSITE-ProRule" id="PRU00782"/>
    </source>
</evidence>
<feature type="region of interest" description="Actin-binding" evidence="7">
    <location>
        <begin position="578"/>
        <end position="600"/>
    </location>
</feature>
<dbReference type="Gene3D" id="1.20.120.720">
    <property type="entry name" value="Myosin VI head, motor domain, U50 subdomain"/>
    <property type="match status" value="1"/>
</dbReference>
<evidence type="ECO:0000256" key="4">
    <source>
        <dbReference type="ARBA" id="ARBA00023123"/>
    </source>
</evidence>
<feature type="domain" description="Myosin motor" evidence="8">
    <location>
        <begin position="9"/>
        <end position="700"/>
    </location>
</feature>
<evidence type="ECO:0000313" key="11">
    <source>
        <dbReference type="Proteomes" id="UP001159405"/>
    </source>
</evidence>
<comment type="caution">
    <text evidence="10">The sequence shown here is derived from an EMBL/GenBank/DDBJ whole genome shotgun (WGS) entry which is preliminary data.</text>
</comment>
<dbReference type="Pfam" id="PF06017">
    <property type="entry name" value="Myosin_TH1"/>
    <property type="match status" value="1"/>
</dbReference>
<name>A0ABN8NSL1_9CNID</name>